<feature type="transmembrane region" description="Helical" evidence="1">
    <location>
        <begin position="133"/>
        <end position="155"/>
    </location>
</feature>
<gene>
    <name evidence="2" type="ORF">CH341_09425</name>
</gene>
<comment type="caution">
    <text evidence="2">The sequence shown here is derived from an EMBL/GenBank/DDBJ whole genome shotgun (WGS) entry which is preliminary data.</text>
</comment>
<proteinExistence type="predicted"/>
<dbReference type="InterPro" id="IPR025671">
    <property type="entry name" value="HXXEE"/>
</dbReference>
<evidence type="ECO:0000313" key="2">
    <source>
        <dbReference type="EMBL" id="RAI44365.1"/>
    </source>
</evidence>
<feature type="transmembrane region" description="Helical" evidence="1">
    <location>
        <begin position="92"/>
        <end position="112"/>
    </location>
</feature>
<accession>A0A327L2W2</accession>
<evidence type="ECO:0000256" key="1">
    <source>
        <dbReference type="SAM" id="Phobius"/>
    </source>
</evidence>
<evidence type="ECO:0000313" key="3">
    <source>
        <dbReference type="Proteomes" id="UP000249130"/>
    </source>
</evidence>
<keyword evidence="1" id="KW-0812">Transmembrane</keyword>
<protein>
    <recommendedName>
        <fullName evidence="4">HXXEE domain-containing protein</fullName>
    </recommendedName>
</protein>
<keyword evidence="3" id="KW-1185">Reference proteome</keyword>
<name>A0A327L2W2_9BRAD</name>
<dbReference type="EMBL" id="NPEX01000047">
    <property type="protein sequence ID" value="RAI44365.1"/>
    <property type="molecule type" value="Genomic_DNA"/>
</dbReference>
<dbReference type="Pfam" id="PF13787">
    <property type="entry name" value="HXXEE"/>
    <property type="match status" value="1"/>
</dbReference>
<sequence>MDFYRRNWYWIGMYLFAAIAFFLGFGGNKLFSDIQLILIYSFMGFLVHQYEEYGAPGGFPGIFNVVLGERDVIDRYPTNANLVMINNVFMTYPFYILAVIFPGAIWFGLIQVGQGMAQILNHGIYNNLKFKSIYNPGLGAVIFVNWPIGLYYIWHVSTNNLATTTDYVLGFIGAILSLVVLWAIPVSTLRDKNTKYPYAESQMYGVNDWAKEKVLQIKNS</sequence>
<feature type="transmembrane region" description="Helical" evidence="1">
    <location>
        <begin position="7"/>
        <end position="26"/>
    </location>
</feature>
<evidence type="ECO:0008006" key="4">
    <source>
        <dbReference type="Google" id="ProtNLM"/>
    </source>
</evidence>
<keyword evidence="1" id="KW-1133">Transmembrane helix</keyword>
<feature type="transmembrane region" description="Helical" evidence="1">
    <location>
        <begin position="167"/>
        <end position="186"/>
    </location>
</feature>
<organism evidence="2 3">
    <name type="scientific">Rhodoplanes roseus</name>
    <dbReference type="NCBI Taxonomy" id="29409"/>
    <lineage>
        <taxon>Bacteria</taxon>
        <taxon>Pseudomonadati</taxon>
        <taxon>Pseudomonadota</taxon>
        <taxon>Alphaproteobacteria</taxon>
        <taxon>Hyphomicrobiales</taxon>
        <taxon>Nitrobacteraceae</taxon>
        <taxon>Rhodoplanes</taxon>
    </lineage>
</organism>
<dbReference type="OrthoDB" id="2591569at2"/>
<reference evidence="2 3" key="1">
    <citation type="submission" date="2017-07" db="EMBL/GenBank/DDBJ databases">
        <title>Draft Genome Sequences of Select Purple Nonsulfur Bacteria.</title>
        <authorList>
            <person name="Lasarre B."/>
            <person name="Mckinlay J.B."/>
        </authorList>
    </citation>
    <scope>NUCLEOTIDE SEQUENCE [LARGE SCALE GENOMIC DNA]</scope>
    <source>
        <strain evidence="2 3">DSM 5909</strain>
    </source>
</reference>
<keyword evidence="1" id="KW-0472">Membrane</keyword>
<dbReference type="RefSeq" id="WP_111418793.1">
    <property type="nucleotide sequence ID" value="NZ_NPEX01000047.1"/>
</dbReference>
<dbReference type="Proteomes" id="UP000249130">
    <property type="component" value="Unassembled WGS sequence"/>
</dbReference>
<dbReference type="AlphaFoldDB" id="A0A327L2W2"/>